<dbReference type="Gene3D" id="1.20.1250.20">
    <property type="entry name" value="MFS general substrate transporter like domains"/>
    <property type="match status" value="1"/>
</dbReference>
<feature type="domain" description="Major facilitator superfamily (MFS) profile" evidence="8">
    <location>
        <begin position="96"/>
        <end position="549"/>
    </location>
</feature>
<comment type="caution">
    <text evidence="9">The sequence shown here is derived from an EMBL/GenBank/DDBJ whole genome shotgun (WGS) entry which is preliminary data.</text>
</comment>
<feature type="transmembrane region" description="Helical" evidence="6">
    <location>
        <begin position="535"/>
        <end position="558"/>
    </location>
</feature>
<name>A0A8K0TTE2_9PEZI</name>
<dbReference type="AlphaFoldDB" id="A0A8K0TTE2"/>
<evidence type="ECO:0000256" key="2">
    <source>
        <dbReference type="ARBA" id="ARBA00022692"/>
    </source>
</evidence>
<dbReference type="InterPro" id="IPR036259">
    <property type="entry name" value="MFS_trans_sf"/>
</dbReference>
<feature type="transmembrane region" description="Helical" evidence="6">
    <location>
        <begin position="97"/>
        <end position="118"/>
    </location>
</feature>
<dbReference type="PROSITE" id="PS50850">
    <property type="entry name" value="MFS"/>
    <property type="match status" value="1"/>
</dbReference>
<evidence type="ECO:0000256" key="3">
    <source>
        <dbReference type="ARBA" id="ARBA00022989"/>
    </source>
</evidence>
<dbReference type="EMBL" id="JAGPXD010000001">
    <property type="protein sequence ID" value="KAH7377217.1"/>
    <property type="molecule type" value="Genomic_DNA"/>
</dbReference>
<feature type="transmembrane region" description="Helical" evidence="6">
    <location>
        <begin position="361"/>
        <end position="387"/>
    </location>
</feature>
<dbReference type="Pfam" id="PF07690">
    <property type="entry name" value="MFS_1"/>
    <property type="match status" value="1"/>
</dbReference>
<dbReference type="PANTHER" id="PTHR23501">
    <property type="entry name" value="MAJOR FACILITATOR SUPERFAMILY"/>
    <property type="match status" value="1"/>
</dbReference>
<feature type="transmembrane region" description="Helical" evidence="6">
    <location>
        <begin position="399"/>
        <end position="417"/>
    </location>
</feature>
<feature type="transmembrane region" description="Helical" evidence="6">
    <location>
        <begin position="220"/>
        <end position="243"/>
    </location>
</feature>
<feature type="transmembrane region" description="Helical" evidence="6">
    <location>
        <begin position="333"/>
        <end position="355"/>
    </location>
</feature>
<evidence type="ECO:0000313" key="10">
    <source>
        <dbReference type="Proteomes" id="UP000813385"/>
    </source>
</evidence>
<evidence type="ECO:0000256" key="7">
    <source>
        <dbReference type="SAM" id="SignalP"/>
    </source>
</evidence>
<dbReference type="GO" id="GO:0005886">
    <property type="term" value="C:plasma membrane"/>
    <property type="evidence" value="ECO:0007669"/>
    <property type="project" value="TreeGrafter"/>
</dbReference>
<dbReference type="Gene3D" id="1.20.1720.10">
    <property type="entry name" value="Multidrug resistance protein D"/>
    <property type="match status" value="1"/>
</dbReference>
<feature type="transmembrane region" description="Helical" evidence="6">
    <location>
        <begin position="293"/>
        <end position="312"/>
    </location>
</feature>
<feature type="transmembrane region" description="Helical" evidence="6">
    <location>
        <begin position="250"/>
        <end position="273"/>
    </location>
</feature>
<feature type="chain" id="PRO_5035427316" evidence="7">
    <location>
        <begin position="21"/>
        <end position="593"/>
    </location>
</feature>
<dbReference type="SUPFAM" id="SSF103473">
    <property type="entry name" value="MFS general substrate transporter"/>
    <property type="match status" value="1"/>
</dbReference>
<protein>
    <submittedName>
        <fullName evidence="9">Major facilitator superfamily domain-containing protein</fullName>
    </submittedName>
</protein>
<keyword evidence="2 6" id="KW-0812">Transmembrane</keyword>
<evidence type="ECO:0000256" key="5">
    <source>
        <dbReference type="SAM" id="MobiDB-lite"/>
    </source>
</evidence>
<feature type="transmembrane region" description="Helical" evidence="6">
    <location>
        <begin position="156"/>
        <end position="180"/>
    </location>
</feature>
<keyword evidence="7" id="KW-0732">Signal</keyword>
<feature type="transmembrane region" description="Helical" evidence="6">
    <location>
        <begin position="423"/>
        <end position="441"/>
    </location>
</feature>
<dbReference type="OrthoDB" id="2351791at2759"/>
<evidence type="ECO:0000313" key="9">
    <source>
        <dbReference type="EMBL" id="KAH7377217.1"/>
    </source>
</evidence>
<accession>A0A8K0TTE2</accession>
<dbReference type="GO" id="GO:0022857">
    <property type="term" value="F:transmembrane transporter activity"/>
    <property type="evidence" value="ECO:0007669"/>
    <property type="project" value="InterPro"/>
</dbReference>
<evidence type="ECO:0000256" key="1">
    <source>
        <dbReference type="ARBA" id="ARBA00004141"/>
    </source>
</evidence>
<dbReference type="InterPro" id="IPR020846">
    <property type="entry name" value="MFS_dom"/>
</dbReference>
<evidence type="ECO:0000259" key="8">
    <source>
        <dbReference type="PROSITE" id="PS50850"/>
    </source>
</evidence>
<keyword evidence="3 6" id="KW-1133">Transmembrane helix</keyword>
<dbReference type="PANTHER" id="PTHR23501:SF59">
    <property type="entry name" value="MAJOR FACILITATOR SUPERFAMILY (MFS) PROFILE DOMAIN-CONTAINING PROTEIN-RELATED"/>
    <property type="match status" value="1"/>
</dbReference>
<sequence>MTRTVLFLVASFGDVTVPAAVEVAETEPKIEPPSALPQPLHPVHRDPPPPPLKCPGRLVIPSKRPSEDIAVLSPRKRRWKRPGTPYPRSRARAVIKIIPLCLGNLACALDVSMLAVALPSVSAELGGSTLDAFWTATSFLLAAAVFQPLWSTQRDTSLAATAFLVAIVLFTLGSALALMARGFPLMLAARCVQGTGAGGVIALTYVILTNLFDASERMTWFGVVALQWAVGTAAGPIIGGAVVQASDWRWIFWVNIPICLSVLVSVPIVLPVATAGNGAAWARARRTLSSLDWLGAFVFTASLTSVLVSLTWGEPDPPTKLMTLFTSMPANAAWLGAVAHGILLYCLLFYLPLYFVAAKGYGPILVGLALLPYTLTTGIAAIVAGAVLSRVRTYRRPALFGWGATSLGTGLLVLLRVDTHDAIWVVIGIIGGVGLGASWTATLSAAQALSADEDEAFVAPTFSLLRTISQAAGVGFGGALFQNALKNKIQQHPVHAPLADVWANDVAALVKAIGALTEPAERDLRTFLASAVVGALRVVFVGLCVLSSVVMVAMVIWVRDVTPTPGLRTETFTVGGEKTHIKTVPYPGPGDWF</sequence>
<comment type="subcellular location">
    <subcellularLocation>
        <location evidence="1">Membrane</location>
        <topology evidence="1">Multi-pass membrane protein</topology>
    </subcellularLocation>
</comment>
<proteinExistence type="predicted"/>
<evidence type="ECO:0000256" key="6">
    <source>
        <dbReference type="SAM" id="Phobius"/>
    </source>
</evidence>
<feature type="signal peptide" evidence="7">
    <location>
        <begin position="1"/>
        <end position="20"/>
    </location>
</feature>
<keyword evidence="10" id="KW-1185">Reference proteome</keyword>
<dbReference type="InterPro" id="IPR011701">
    <property type="entry name" value="MFS"/>
</dbReference>
<organism evidence="9 10">
    <name type="scientific">Plectosphaerella cucumerina</name>
    <dbReference type="NCBI Taxonomy" id="40658"/>
    <lineage>
        <taxon>Eukaryota</taxon>
        <taxon>Fungi</taxon>
        <taxon>Dikarya</taxon>
        <taxon>Ascomycota</taxon>
        <taxon>Pezizomycotina</taxon>
        <taxon>Sordariomycetes</taxon>
        <taxon>Hypocreomycetidae</taxon>
        <taxon>Glomerellales</taxon>
        <taxon>Plectosphaerellaceae</taxon>
        <taxon>Plectosphaerella</taxon>
    </lineage>
</organism>
<reference evidence="9" key="1">
    <citation type="journal article" date="2021" name="Nat. Commun.">
        <title>Genetic determinants of endophytism in the Arabidopsis root mycobiome.</title>
        <authorList>
            <person name="Mesny F."/>
            <person name="Miyauchi S."/>
            <person name="Thiergart T."/>
            <person name="Pickel B."/>
            <person name="Atanasova L."/>
            <person name="Karlsson M."/>
            <person name="Huettel B."/>
            <person name="Barry K.W."/>
            <person name="Haridas S."/>
            <person name="Chen C."/>
            <person name="Bauer D."/>
            <person name="Andreopoulos W."/>
            <person name="Pangilinan J."/>
            <person name="LaButti K."/>
            <person name="Riley R."/>
            <person name="Lipzen A."/>
            <person name="Clum A."/>
            <person name="Drula E."/>
            <person name="Henrissat B."/>
            <person name="Kohler A."/>
            <person name="Grigoriev I.V."/>
            <person name="Martin F.M."/>
            <person name="Hacquard S."/>
        </authorList>
    </citation>
    <scope>NUCLEOTIDE SEQUENCE</scope>
    <source>
        <strain evidence="9">MPI-CAGE-AT-0016</strain>
    </source>
</reference>
<feature type="transmembrane region" description="Helical" evidence="6">
    <location>
        <begin position="130"/>
        <end position="150"/>
    </location>
</feature>
<feature type="transmembrane region" description="Helical" evidence="6">
    <location>
        <begin position="187"/>
        <end position="208"/>
    </location>
</feature>
<dbReference type="Proteomes" id="UP000813385">
    <property type="component" value="Unassembled WGS sequence"/>
</dbReference>
<evidence type="ECO:0000256" key="4">
    <source>
        <dbReference type="ARBA" id="ARBA00023136"/>
    </source>
</evidence>
<dbReference type="PRINTS" id="PR01036">
    <property type="entry name" value="TCRTETB"/>
</dbReference>
<keyword evidence="4 6" id="KW-0472">Membrane</keyword>
<feature type="region of interest" description="Disordered" evidence="5">
    <location>
        <begin position="26"/>
        <end position="47"/>
    </location>
</feature>
<gene>
    <name evidence="9" type="ORF">B0T11DRAFT_315303</name>
</gene>